<dbReference type="EMBL" id="JAPMSZ010000007">
    <property type="protein sequence ID" value="KAJ5095632.1"/>
    <property type="molecule type" value="Genomic_DNA"/>
</dbReference>
<reference evidence="2" key="2">
    <citation type="journal article" date="2023" name="IMA Fungus">
        <title>Comparative genomic study of the Penicillium genus elucidates a diverse pangenome and 15 lateral gene transfer events.</title>
        <authorList>
            <person name="Petersen C."/>
            <person name="Sorensen T."/>
            <person name="Nielsen M.R."/>
            <person name="Sondergaard T.E."/>
            <person name="Sorensen J.L."/>
            <person name="Fitzpatrick D.A."/>
            <person name="Frisvad J.C."/>
            <person name="Nielsen K.L."/>
        </authorList>
    </citation>
    <scope>NUCLEOTIDE SEQUENCE</scope>
    <source>
        <strain evidence="2">IBT 34128</strain>
    </source>
</reference>
<dbReference type="RefSeq" id="XP_056511183.1">
    <property type="nucleotide sequence ID" value="XM_056655570.1"/>
</dbReference>
<name>A0A9W9F8Z3_9EURO</name>
<sequence length="111" mass="11927">MSSRVKKYACPVAVCALVGLDHPRSLPQRLAKILPLETRPCSSQSSNKTNTTRDASSVDYVRLLAGNQHDAPPGIDTLDPARNPISKHQGPLSSVSQVDFDAQTRPSFSAS</sequence>
<evidence type="ECO:0000256" key="1">
    <source>
        <dbReference type="SAM" id="MobiDB-lite"/>
    </source>
</evidence>
<accession>A0A9W9F8Z3</accession>
<evidence type="ECO:0000313" key="3">
    <source>
        <dbReference type="Proteomes" id="UP001141434"/>
    </source>
</evidence>
<dbReference type="OrthoDB" id="1657402at2759"/>
<dbReference type="AlphaFoldDB" id="A0A9W9F8Z3"/>
<feature type="region of interest" description="Disordered" evidence="1">
    <location>
        <begin position="69"/>
        <end position="111"/>
    </location>
</feature>
<gene>
    <name evidence="2" type="ORF">NUU61_004988</name>
</gene>
<proteinExistence type="predicted"/>
<reference evidence="2" key="1">
    <citation type="submission" date="2022-11" db="EMBL/GenBank/DDBJ databases">
        <authorList>
            <person name="Petersen C."/>
        </authorList>
    </citation>
    <scope>NUCLEOTIDE SEQUENCE</scope>
    <source>
        <strain evidence="2">IBT 34128</strain>
    </source>
</reference>
<keyword evidence="3" id="KW-1185">Reference proteome</keyword>
<protein>
    <submittedName>
        <fullName evidence="2">Uncharacterized protein</fullName>
    </submittedName>
</protein>
<dbReference type="GeneID" id="81394738"/>
<dbReference type="Proteomes" id="UP001141434">
    <property type="component" value="Unassembled WGS sequence"/>
</dbReference>
<organism evidence="2 3">
    <name type="scientific">Penicillium alfredii</name>
    <dbReference type="NCBI Taxonomy" id="1506179"/>
    <lineage>
        <taxon>Eukaryota</taxon>
        <taxon>Fungi</taxon>
        <taxon>Dikarya</taxon>
        <taxon>Ascomycota</taxon>
        <taxon>Pezizomycotina</taxon>
        <taxon>Eurotiomycetes</taxon>
        <taxon>Eurotiomycetidae</taxon>
        <taxon>Eurotiales</taxon>
        <taxon>Aspergillaceae</taxon>
        <taxon>Penicillium</taxon>
    </lineage>
</organism>
<evidence type="ECO:0000313" key="2">
    <source>
        <dbReference type="EMBL" id="KAJ5095632.1"/>
    </source>
</evidence>
<comment type="caution">
    <text evidence="2">The sequence shown here is derived from an EMBL/GenBank/DDBJ whole genome shotgun (WGS) entry which is preliminary data.</text>
</comment>